<proteinExistence type="predicted"/>
<dbReference type="InterPro" id="IPR011249">
    <property type="entry name" value="Metalloenz_LuxS/M16"/>
</dbReference>
<sequence length="365" mass="43335">MTNNQYKIKIHHKAENKKIYISIGINVGFAIRDFVYGNDVYSFKPGALLFLAKYKEEFAKEFYNKKINISVYASQTIFSFISSSKKLIGDIDIFEKIKSKVPSREEFPELFKQFKLDYTNNFSDEVKEEIIYSEFLHYHKRFSMDNFHKSIESLTFEDVEEVQKYLFQKIRYKVYIYGNVEERIEDIQAWSVNGCSEFINPIILPLTDEEVVWKGIELNGISDRRSYLMHTNLFQIPIADAYLTYQILSQWYSDKKIQITIDSIEMGAILPNTDNIEDFKLDLASIQLFKDNILRQYEYLSGRKQLFYSEYFMKLWLAGLDYLDFYLYLQKISSEEIEDKMSTVLKVSQFCKVELSKQNMEIIDE</sequence>
<evidence type="ECO:0000313" key="4">
    <source>
        <dbReference type="Proteomes" id="UP000074356"/>
    </source>
</evidence>
<reference evidence="3 5" key="3">
    <citation type="submission" date="2020-06" db="EMBL/GenBank/DDBJ databases">
        <title>Pan-genome analysis of Streptococcus suis serotype 2 revealed genomic diversity among strains of different virulence.</title>
        <authorList>
            <person name="Guo G."/>
            <person name="Zhang W."/>
        </authorList>
    </citation>
    <scope>NUCLEOTIDE SEQUENCE [LARGE SCALE GENOMIC DNA]</scope>
    <source>
        <strain evidence="3 5">ZJ92091101</strain>
    </source>
</reference>
<accession>A0A0Z7YZM7</accession>
<evidence type="ECO:0000313" key="5">
    <source>
        <dbReference type="Proteomes" id="UP000548355"/>
    </source>
</evidence>
<dbReference type="Proteomes" id="UP000548355">
    <property type="component" value="Unassembled WGS sequence"/>
</dbReference>
<dbReference type="EMBL" id="JABXEU010000001">
    <property type="protein sequence ID" value="NVH35815.1"/>
    <property type="molecule type" value="Genomic_DNA"/>
</dbReference>
<dbReference type="Proteomes" id="UP000074356">
    <property type="component" value="Unassembled WGS sequence"/>
</dbReference>
<dbReference type="PATRIC" id="fig|1307.467.peg.48"/>
<dbReference type="GO" id="GO:0046872">
    <property type="term" value="F:metal ion binding"/>
    <property type="evidence" value="ECO:0007669"/>
    <property type="project" value="InterPro"/>
</dbReference>
<evidence type="ECO:0000313" key="3">
    <source>
        <dbReference type="EMBL" id="NVH35815.1"/>
    </source>
</evidence>
<gene>
    <name evidence="1" type="ORF">ERS132440_02063</name>
    <name evidence="2" type="ORF">HO898_01530</name>
    <name evidence="3" type="ORF">HU146_00790</name>
</gene>
<organism evidence="3 5">
    <name type="scientific">Streptococcus suis</name>
    <dbReference type="NCBI Taxonomy" id="1307"/>
    <lineage>
        <taxon>Bacteria</taxon>
        <taxon>Bacillati</taxon>
        <taxon>Bacillota</taxon>
        <taxon>Bacilli</taxon>
        <taxon>Lactobacillales</taxon>
        <taxon>Streptococcaceae</taxon>
        <taxon>Streptococcus</taxon>
    </lineage>
</organism>
<dbReference type="AlphaFoldDB" id="A0A0Z7YZM7"/>
<evidence type="ECO:0000313" key="1">
    <source>
        <dbReference type="EMBL" id="CYV89316.1"/>
    </source>
</evidence>
<dbReference type="Gene3D" id="3.30.830.10">
    <property type="entry name" value="Metalloenzyme, LuxS/M16 peptidase-like"/>
    <property type="match status" value="2"/>
</dbReference>
<reference evidence="2" key="2">
    <citation type="submission" date="2020-05" db="EMBL/GenBank/DDBJ databases">
        <title>Linking phenotype, genotype and ecology: antimicrobial resistance in the zoonotic pathogen Streptococcus suis.</title>
        <authorList>
            <person name="Hadjirin N.F."/>
            <person name="Miller E.L."/>
            <person name="Murray G.R."/>
            <person name="Yen P.L.K."/>
            <person name="Phuc H.D."/>
            <person name="Wileman T.M."/>
            <person name="Hernandez-Garcia J."/>
            <person name="Williamson S.M."/>
            <person name="Parkhill J."/>
            <person name="Maskell D.J."/>
            <person name="Zhou R."/>
            <person name="Fittipaldi N."/>
            <person name="Gottschalk M."/>
            <person name="Tucker A.D.W."/>
            <person name="Hoa N.T."/>
            <person name="Welch J."/>
            <person name="Weinert L.A."/>
        </authorList>
    </citation>
    <scope>NUCLEOTIDE SEQUENCE</scope>
    <source>
        <strain evidence="2">TMW_SS111</strain>
    </source>
</reference>
<reference evidence="1 4" key="1">
    <citation type="submission" date="2016-02" db="EMBL/GenBank/DDBJ databases">
        <authorList>
            <consortium name="Pathogen Informatics"/>
        </authorList>
    </citation>
    <scope>NUCLEOTIDE SEQUENCE [LARGE SCALE GENOMIC DNA]</scope>
    <source>
        <strain evidence="1 4">LSS78</strain>
    </source>
</reference>
<dbReference type="RefSeq" id="WP_022540716.1">
    <property type="nucleotide sequence ID" value="NZ_BCCO01000013.1"/>
</dbReference>
<dbReference type="EMBL" id="JABLKP010000001">
    <property type="protein sequence ID" value="NQP82450.1"/>
    <property type="molecule type" value="Genomic_DNA"/>
</dbReference>
<protein>
    <submittedName>
        <fullName evidence="3">Uncharacterized protein</fullName>
    </submittedName>
</protein>
<evidence type="ECO:0000313" key="2">
    <source>
        <dbReference type="EMBL" id="NQP82450.1"/>
    </source>
</evidence>
<dbReference type="EMBL" id="FIIB01000028">
    <property type="protein sequence ID" value="CYV89316.1"/>
    <property type="molecule type" value="Genomic_DNA"/>
</dbReference>
<dbReference type="Proteomes" id="UP000748881">
    <property type="component" value="Unassembled WGS sequence"/>
</dbReference>
<dbReference type="SUPFAM" id="SSF63411">
    <property type="entry name" value="LuxS/MPP-like metallohydrolase"/>
    <property type="match status" value="1"/>
</dbReference>
<name>A0A0Z7YZM7_STRSU</name>